<evidence type="ECO:0000256" key="2">
    <source>
        <dbReference type="ARBA" id="ARBA00022801"/>
    </source>
</evidence>
<evidence type="ECO:0000313" key="8">
    <source>
        <dbReference type="Proteomes" id="UP000000639"/>
    </source>
</evidence>
<dbReference type="Proteomes" id="UP000000639">
    <property type="component" value="Chromosome"/>
</dbReference>
<dbReference type="InterPro" id="IPR036962">
    <property type="entry name" value="Glyco_hydro_3_N_sf"/>
</dbReference>
<feature type="domain" description="Fibronectin type III-like" evidence="6">
    <location>
        <begin position="323"/>
        <end position="399"/>
    </location>
</feature>
<evidence type="ECO:0000256" key="3">
    <source>
        <dbReference type="ARBA" id="ARBA00023277"/>
    </source>
</evidence>
<dbReference type="RefSeq" id="WP_011770413.1">
    <property type="nucleotide sequence ID" value="NC_008709.1"/>
</dbReference>
<dbReference type="InterPro" id="IPR050288">
    <property type="entry name" value="Cellulose_deg_GH3"/>
</dbReference>
<evidence type="ECO:0000256" key="4">
    <source>
        <dbReference type="ARBA" id="ARBA00023295"/>
    </source>
</evidence>
<organism evidence="7 8">
    <name type="scientific">Psychromonas ingrahamii (strain DSM 17664 / CCUG 51855 / 37)</name>
    <dbReference type="NCBI Taxonomy" id="357804"/>
    <lineage>
        <taxon>Bacteria</taxon>
        <taxon>Pseudomonadati</taxon>
        <taxon>Pseudomonadota</taxon>
        <taxon>Gammaproteobacteria</taxon>
        <taxon>Alteromonadales</taxon>
        <taxon>Psychromonadaceae</taxon>
        <taxon>Psychromonas</taxon>
    </lineage>
</organism>
<dbReference type="PRINTS" id="PR00133">
    <property type="entry name" value="GLHYDRLASE3"/>
</dbReference>
<dbReference type="GO" id="GO:0004553">
    <property type="term" value="F:hydrolase activity, hydrolyzing O-glycosyl compounds"/>
    <property type="evidence" value="ECO:0007669"/>
    <property type="project" value="InterPro"/>
</dbReference>
<dbReference type="Gene3D" id="2.60.40.10">
    <property type="entry name" value="Immunoglobulins"/>
    <property type="match status" value="1"/>
</dbReference>
<keyword evidence="4 5" id="KW-0326">Glycosidase</keyword>
<dbReference type="InterPro" id="IPR002772">
    <property type="entry name" value="Glyco_hydro_3_C"/>
</dbReference>
<sequence length="928" mass="101451">MQTETIRIAQKNLVPVSRQAAGEGIVLLENKNATLPLNKGETISLFGRCQIDTYRSGTGSGGAVNVPYAVNALQGLRANPSININEVLVTIYEDWIAQHPFDDGGGGWAAEPWFQQEMPLADEIIKQAAANSDKALFFIGRTAGEDQDNADAAGSYRLTDAEILMLEKVNTYFDKVIIVLNVTNIMDMSWLESIKNKQSIQAVLYSWAAGMEGGHALADVLCGDISPSGRLSDTIAYQLADYPSSANFGHKDYNLYVEDIYVGYRYFETFNPQAVQYAFGAGLSYTQFSRELVSHSVEGVGINQVLQFDIKVENIGEKYSSKEVIQIYVEAPQGRLGKPARVLAGFVKSTTLKPGEDEILRVCIALKTLASYDDSGVTGHSNCYVVEPGTYQFYVGASVRHAQLISATLQLEQLLVTEKLTEALAPVKDFERLKPGELEGNGLYRATYESVPQRSIPLADRIQANMPRSFAVTGDQGIRLTDVKAGRASLTDFVAQMSHEQLATIVRGEGMCSPKVTPGTAAAFGGLSDSLFNLGIPVAAAADGPSGIRMDSGHKATQVPIGTLLACTWNSDLNEQLFYLMGQELYANQIDTLLGPGINIHRHPLNGRNFEYFSEDPLMTGIMAAAQTRGLKKAGVSGTIKHFASNDQETARVDVDSVMSQRALREIHLKPFEMAVKEGEASTLMTAYNTINGHWTASNYDLNTTILRGEWGFTGIVMTDWWAKMNDPIKAGKEDKTHTSFMIRAQNDLYMVVENDGAEGNSMGDDTLEALENGTLTVGELQRSAMNICRFIMEAPVMGRPLKAYEPIKTFAAKSYISKDLSAVNALAIEDRIKLNCKTNTSVTIAVTEPGIYQCSSLIRYDRNSQAQSSYSLRLNGLFSMSFSVNGTDGKLITTEGLKVKLENGHYTLDLDFVKSGLELEGLIFTKV</sequence>
<dbReference type="AlphaFoldDB" id="A1SWI8"/>
<dbReference type="Gene3D" id="3.20.20.300">
    <property type="entry name" value="Glycoside hydrolase, family 3, N-terminal domain"/>
    <property type="match status" value="1"/>
</dbReference>
<dbReference type="Gene3D" id="3.40.50.1700">
    <property type="entry name" value="Glycoside hydrolase family 3 C-terminal domain"/>
    <property type="match status" value="1"/>
</dbReference>
<keyword evidence="3" id="KW-0119">Carbohydrate metabolism</keyword>
<dbReference type="HOGENOM" id="CLU_005235_0_0_6"/>
<dbReference type="CAZy" id="GH3">
    <property type="family name" value="Glycoside Hydrolase Family 3"/>
</dbReference>
<gene>
    <name evidence="7" type="ordered locus">Ping_2107</name>
</gene>
<dbReference type="InterPro" id="IPR001764">
    <property type="entry name" value="Glyco_hydro_3_N"/>
</dbReference>
<dbReference type="SMART" id="SM01217">
    <property type="entry name" value="Fn3_like"/>
    <property type="match status" value="1"/>
</dbReference>
<dbReference type="eggNOG" id="COG1472">
    <property type="taxonomic scope" value="Bacteria"/>
</dbReference>
<evidence type="ECO:0000259" key="6">
    <source>
        <dbReference type="SMART" id="SM01217"/>
    </source>
</evidence>
<dbReference type="KEGG" id="pin:Ping_2107"/>
<dbReference type="STRING" id="357804.Ping_2107"/>
<dbReference type="InterPro" id="IPR019800">
    <property type="entry name" value="Glyco_hydro_3_AS"/>
</dbReference>
<evidence type="ECO:0000313" key="7">
    <source>
        <dbReference type="EMBL" id="ABM03853.1"/>
    </source>
</evidence>
<dbReference type="EMBL" id="CP000510">
    <property type="protein sequence ID" value="ABM03853.1"/>
    <property type="molecule type" value="Genomic_DNA"/>
</dbReference>
<dbReference type="Pfam" id="PF00933">
    <property type="entry name" value="Glyco_hydro_3"/>
    <property type="match status" value="1"/>
</dbReference>
<dbReference type="InterPro" id="IPR017853">
    <property type="entry name" value="GH"/>
</dbReference>
<comment type="similarity">
    <text evidence="1 5">Belongs to the glycosyl hydrolase 3 family.</text>
</comment>
<protein>
    <submittedName>
        <fullName evidence="7">Glycoside hydrolase, family 3 domain protein</fullName>
    </submittedName>
</protein>
<accession>A1SWI8</accession>
<keyword evidence="2 5" id="KW-0378">Hydrolase</keyword>
<dbReference type="InterPro" id="IPR036881">
    <property type="entry name" value="Glyco_hydro_3_C_sf"/>
</dbReference>
<evidence type="ECO:0000256" key="5">
    <source>
        <dbReference type="RuleBase" id="RU361161"/>
    </source>
</evidence>
<dbReference type="SUPFAM" id="SSF52279">
    <property type="entry name" value="Beta-D-glucan exohydrolase, C-terminal domain"/>
    <property type="match status" value="1"/>
</dbReference>
<proteinExistence type="inferred from homology"/>
<dbReference type="SUPFAM" id="SSF51445">
    <property type="entry name" value="(Trans)glycosidases"/>
    <property type="match status" value="1"/>
</dbReference>
<dbReference type="InterPro" id="IPR013783">
    <property type="entry name" value="Ig-like_fold"/>
</dbReference>
<evidence type="ECO:0000256" key="1">
    <source>
        <dbReference type="ARBA" id="ARBA00005336"/>
    </source>
</evidence>
<dbReference type="OrthoDB" id="9781691at2"/>
<dbReference type="PANTHER" id="PTHR42715:SF10">
    <property type="entry name" value="BETA-GLUCOSIDASE"/>
    <property type="match status" value="1"/>
</dbReference>
<reference evidence="7 8" key="1">
    <citation type="submission" date="2007-01" db="EMBL/GenBank/DDBJ databases">
        <title>Complete sequence of Psychromonas ingrahamii 37.</title>
        <authorList>
            <consortium name="US DOE Joint Genome Institute"/>
            <person name="Copeland A."/>
            <person name="Lucas S."/>
            <person name="Lapidus A."/>
            <person name="Barry K."/>
            <person name="Detter J.C."/>
            <person name="Glavina del Rio T."/>
            <person name="Hammon N."/>
            <person name="Israni S."/>
            <person name="Dalin E."/>
            <person name="Tice H."/>
            <person name="Pitluck S."/>
            <person name="Thompson L.S."/>
            <person name="Brettin T."/>
            <person name="Bruce D."/>
            <person name="Han C."/>
            <person name="Tapia R."/>
            <person name="Schmutz J."/>
            <person name="Larimer F."/>
            <person name="Land M."/>
            <person name="Hauser L."/>
            <person name="Kyrpides N."/>
            <person name="Ivanova N."/>
            <person name="Staley J."/>
            <person name="Richardson P."/>
        </authorList>
    </citation>
    <scope>NUCLEOTIDE SEQUENCE [LARGE SCALE GENOMIC DNA]</scope>
    <source>
        <strain evidence="7 8">37</strain>
    </source>
</reference>
<dbReference type="InterPro" id="IPR026891">
    <property type="entry name" value="Fn3-like"/>
</dbReference>
<dbReference type="Pfam" id="PF01915">
    <property type="entry name" value="Glyco_hydro_3_C"/>
    <property type="match status" value="1"/>
</dbReference>
<dbReference type="GO" id="GO:0005975">
    <property type="term" value="P:carbohydrate metabolic process"/>
    <property type="evidence" value="ECO:0007669"/>
    <property type="project" value="InterPro"/>
</dbReference>
<dbReference type="PANTHER" id="PTHR42715">
    <property type="entry name" value="BETA-GLUCOSIDASE"/>
    <property type="match status" value="1"/>
</dbReference>
<name>A1SWI8_PSYIN</name>
<dbReference type="PROSITE" id="PS00775">
    <property type="entry name" value="GLYCOSYL_HYDROL_F3"/>
    <property type="match status" value="1"/>
</dbReference>
<keyword evidence="8" id="KW-1185">Reference proteome</keyword>
<dbReference type="Pfam" id="PF14310">
    <property type="entry name" value="Fn3-like"/>
    <property type="match status" value="1"/>
</dbReference>